<dbReference type="Pfam" id="PF08240">
    <property type="entry name" value="ADH_N"/>
    <property type="match status" value="1"/>
</dbReference>
<sequence length="329" mass="33959">MVRAVQIVKDESGQRAELTEIPDDDIGEGDVTIAVDYSAVNFKDGLGVTGIVPVVQRFPIVAGIDLAGTVVEAPTESGFAPGDQVAVNGWGLAVDHNGGFATDARVPSGWLTRIPARFTTWQAMAIGTAGYTAALSVVALQRRGVTPRRGPVLVTGAAGGVGSVAIALLAALGHEVHASTGRPTEEAYLRALGAREIIPRSELSEPAAAALGAERWAAAVDTVGSHTLVNVLAQIRYGGTVANCGLAQGLDLPGSVAPFILRAVTLVGIDSVNAPVSSRDEAWNLLDKHLDDALLEKMTSTVPLDQAAEVAQQVLTGTVRGRTVVDVNA</sequence>
<evidence type="ECO:0000313" key="4">
    <source>
        <dbReference type="Proteomes" id="UP000028488"/>
    </source>
</evidence>
<dbReference type="SMART" id="SM00829">
    <property type="entry name" value="PKS_ER"/>
    <property type="match status" value="1"/>
</dbReference>
<proteinExistence type="predicted"/>
<dbReference type="SUPFAM" id="SSF50129">
    <property type="entry name" value="GroES-like"/>
    <property type="match status" value="1"/>
</dbReference>
<dbReference type="SUPFAM" id="SSF51735">
    <property type="entry name" value="NAD(P)-binding Rossmann-fold domains"/>
    <property type="match status" value="1"/>
</dbReference>
<dbReference type="AlphaFoldDB" id="A0A076EDN2"/>
<dbReference type="InterPro" id="IPR036291">
    <property type="entry name" value="NAD(P)-bd_dom_sf"/>
</dbReference>
<accession>A0A076EDN2</accession>
<dbReference type="Gene3D" id="3.90.180.10">
    <property type="entry name" value="Medium-chain alcohol dehydrogenases, catalytic domain"/>
    <property type="match status" value="1"/>
</dbReference>
<dbReference type="InterPro" id="IPR020843">
    <property type="entry name" value="ER"/>
</dbReference>
<dbReference type="Proteomes" id="UP000028488">
    <property type="component" value="Chromosome"/>
</dbReference>
<keyword evidence="1" id="KW-0472">Membrane</keyword>
<dbReference type="CDD" id="cd08288">
    <property type="entry name" value="MDR_yhdh"/>
    <property type="match status" value="1"/>
</dbReference>
<keyword evidence="1" id="KW-1133">Transmembrane helix</keyword>
<dbReference type="PANTHER" id="PTHR43677:SF1">
    <property type="entry name" value="ACRYLYL-COA REDUCTASE ACUI-RELATED"/>
    <property type="match status" value="1"/>
</dbReference>
<keyword evidence="1" id="KW-0812">Transmembrane</keyword>
<dbReference type="Pfam" id="PF00107">
    <property type="entry name" value="ADH_zinc_N"/>
    <property type="match status" value="1"/>
</dbReference>
<dbReference type="NCBIfam" id="TIGR02823">
    <property type="entry name" value="oxido_YhdH"/>
    <property type="match status" value="1"/>
</dbReference>
<dbReference type="PANTHER" id="PTHR43677">
    <property type="entry name" value="SHORT-CHAIN DEHYDROGENASE/REDUCTASE"/>
    <property type="match status" value="1"/>
</dbReference>
<gene>
    <name evidence="3" type="ORF">EP51_00480</name>
</gene>
<feature type="domain" description="Enoyl reductase (ER)" evidence="2">
    <location>
        <begin position="13"/>
        <end position="325"/>
    </location>
</feature>
<evidence type="ECO:0000313" key="3">
    <source>
        <dbReference type="EMBL" id="AII03213.1"/>
    </source>
</evidence>
<evidence type="ECO:0000256" key="1">
    <source>
        <dbReference type="SAM" id="Phobius"/>
    </source>
</evidence>
<feature type="transmembrane region" description="Helical" evidence="1">
    <location>
        <begin position="152"/>
        <end position="173"/>
    </location>
</feature>
<dbReference type="EMBL" id="CP008947">
    <property type="protein sequence ID" value="AII03213.1"/>
    <property type="molecule type" value="Genomic_DNA"/>
</dbReference>
<name>A0A076EDN2_RHOOP</name>
<dbReference type="InterPro" id="IPR051397">
    <property type="entry name" value="Zn-ADH-like_protein"/>
</dbReference>
<feature type="transmembrane region" description="Helical" evidence="1">
    <location>
        <begin position="121"/>
        <end position="140"/>
    </location>
</feature>
<dbReference type="Gene3D" id="3.40.50.720">
    <property type="entry name" value="NAD(P)-binding Rossmann-like Domain"/>
    <property type="match status" value="1"/>
</dbReference>
<dbReference type="GO" id="GO:0043957">
    <property type="term" value="F:acryloyl-CoA reductase (NADPH) activity"/>
    <property type="evidence" value="ECO:0007669"/>
    <property type="project" value="TreeGrafter"/>
</dbReference>
<dbReference type="InterPro" id="IPR013154">
    <property type="entry name" value="ADH-like_N"/>
</dbReference>
<dbReference type="eggNOG" id="COG0604">
    <property type="taxonomic scope" value="Bacteria"/>
</dbReference>
<reference evidence="3 4" key="1">
    <citation type="submission" date="2014-07" db="EMBL/GenBank/DDBJ databases">
        <title>Genome Sequence of Rhodococcus opacus Strain R7, a Biodegrader of Mono- and Polycyclic Aromatic Hydrocarbons.</title>
        <authorList>
            <person name="Di Gennaro P."/>
            <person name="Zampolli J."/>
            <person name="Presti I."/>
            <person name="Cappelletti M."/>
            <person name="D'Ursi P."/>
            <person name="Orro A."/>
            <person name="Mezzelani A."/>
            <person name="Milanesi L."/>
        </authorList>
    </citation>
    <scope>NUCLEOTIDE SEQUENCE [LARGE SCALE GENOMIC DNA]</scope>
    <source>
        <strain evidence="3 4">R7</strain>
    </source>
</reference>
<dbReference type="InterPro" id="IPR011032">
    <property type="entry name" value="GroES-like_sf"/>
</dbReference>
<dbReference type="InterPro" id="IPR014188">
    <property type="entry name" value="Acrylyl-CoA_reductase_AcuI"/>
</dbReference>
<evidence type="ECO:0000259" key="2">
    <source>
        <dbReference type="SMART" id="SM00829"/>
    </source>
</evidence>
<organism evidence="3 4">
    <name type="scientific">Rhodococcus opacus</name>
    <name type="common">Nocardia opaca</name>
    <dbReference type="NCBI Taxonomy" id="37919"/>
    <lineage>
        <taxon>Bacteria</taxon>
        <taxon>Bacillati</taxon>
        <taxon>Actinomycetota</taxon>
        <taxon>Actinomycetes</taxon>
        <taxon>Mycobacteriales</taxon>
        <taxon>Nocardiaceae</taxon>
        <taxon>Rhodococcus</taxon>
    </lineage>
</organism>
<dbReference type="InterPro" id="IPR013149">
    <property type="entry name" value="ADH-like_C"/>
</dbReference>
<protein>
    <submittedName>
        <fullName evidence="3">NADPH:quinone dehydrogenase</fullName>
    </submittedName>
</protein>